<evidence type="ECO:0000256" key="3">
    <source>
        <dbReference type="ARBA" id="ARBA00022448"/>
    </source>
</evidence>
<sequence length="326" mass="36371">MIIDSALYRGGVRIPLACTKEDLRAVRSSTSEPGDFIWVGLHEPDTAELSAVAEAFELHPLAVEDAVNAHQRPKLERYGDGIFLVLKTLWYVDENDAVETGEINLFVGRDFVVSVRHGEGTELHTARLDLEQRTTVLDHGPSAVVYAICDRVVDSYEEVASALEADVDEVEESVFSPSRTQDSRRIYILKRELSEVRRAVNPLREPMKRFATGSVPVISQESAPFFRDVADHVLRVSEAVEALDSLLSTAFDAHLARISVQQNEDMRKISAWVAIAAVGTLVAGIYGMNFEYMPELRWHFGYFGALGVMLVASVVLYRVFKKSGWL</sequence>
<dbReference type="GO" id="GO:0015087">
    <property type="term" value="F:cobalt ion transmembrane transporter activity"/>
    <property type="evidence" value="ECO:0007669"/>
    <property type="project" value="UniProtKB-UniRule"/>
</dbReference>
<dbReference type="RefSeq" id="WP_187578610.1">
    <property type="nucleotide sequence ID" value="NZ_CP060713.1"/>
</dbReference>
<comment type="subcellular location">
    <subcellularLocation>
        <location evidence="1">Cell membrane</location>
        <topology evidence="1">Multi-pass membrane protein</topology>
    </subcellularLocation>
    <subcellularLocation>
        <location evidence="12">Membrane</location>
        <topology evidence="12">Multi-pass membrane protein</topology>
    </subcellularLocation>
</comment>
<evidence type="ECO:0000256" key="2">
    <source>
        <dbReference type="ARBA" id="ARBA00009765"/>
    </source>
</evidence>
<keyword evidence="3 12" id="KW-0813">Transport</keyword>
<feature type="transmembrane region" description="Helical" evidence="12">
    <location>
        <begin position="300"/>
        <end position="320"/>
    </location>
</feature>
<dbReference type="GO" id="GO:0050897">
    <property type="term" value="F:cobalt ion binding"/>
    <property type="evidence" value="ECO:0007669"/>
    <property type="project" value="TreeGrafter"/>
</dbReference>
<dbReference type="SUPFAM" id="SSF143865">
    <property type="entry name" value="CorA soluble domain-like"/>
    <property type="match status" value="1"/>
</dbReference>
<name>A0A7G9RAZ3_9ACTN</name>
<evidence type="ECO:0000256" key="12">
    <source>
        <dbReference type="RuleBase" id="RU362010"/>
    </source>
</evidence>
<comment type="catalytic activity">
    <reaction evidence="10">
        <text>Mg(2+)(in) = Mg(2+)(out)</text>
        <dbReference type="Rhea" id="RHEA:29827"/>
        <dbReference type="ChEBI" id="CHEBI:18420"/>
    </reaction>
</comment>
<evidence type="ECO:0000256" key="4">
    <source>
        <dbReference type="ARBA" id="ARBA00022475"/>
    </source>
</evidence>
<comment type="function">
    <text evidence="11">Mediates influx of magnesium ions. Alternates between open and closed states. Activated by low cytoplasmic Mg(2+) levels. Inactive when cytoplasmic Mg(2+) levels are high.</text>
</comment>
<organism evidence="13 14">
    <name type="scientific">Nocardioides mesophilus</name>
    <dbReference type="NCBI Taxonomy" id="433659"/>
    <lineage>
        <taxon>Bacteria</taxon>
        <taxon>Bacillati</taxon>
        <taxon>Actinomycetota</taxon>
        <taxon>Actinomycetes</taxon>
        <taxon>Propionibacteriales</taxon>
        <taxon>Nocardioidaceae</taxon>
        <taxon>Nocardioides</taxon>
    </lineage>
</organism>
<keyword evidence="14" id="KW-1185">Reference proteome</keyword>
<evidence type="ECO:0000256" key="6">
    <source>
        <dbReference type="ARBA" id="ARBA00022842"/>
    </source>
</evidence>
<dbReference type="KEGG" id="nmes:H9L09_20425"/>
<dbReference type="Gene3D" id="3.30.460.20">
    <property type="entry name" value="CorA soluble domain-like"/>
    <property type="match status" value="1"/>
</dbReference>
<dbReference type="InterPro" id="IPR045861">
    <property type="entry name" value="CorA_cytoplasmic_dom"/>
</dbReference>
<dbReference type="GO" id="GO:0005886">
    <property type="term" value="C:plasma membrane"/>
    <property type="evidence" value="ECO:0007669"/>
    <property type="project" value="UniProtKB-SubCell"/>
</dbReference>
<evidence type="ECO:0000313" key="13">
    <source>
        <dbReference type="EMBL" id="QNN52768.1"/>
    </source>
</evidence>
<evidence type="ECO:0000256" key="5">
    <source>
        <dbReference type="ARBA" id="ARBA00022692"/>
    </source>
</evidence>
<dbReference type="CDD" id="cd12830">
    <property type="entry name" value="MtCorA-like"/>
    <property type="match status" value="1"/>
</dbReference>
<evidence type="ECO:0000256" key="9">
    <source>
        <dbReference type="ARBA" id="ARBA00023136"/>
    </source>
</evidence>
<protein>
    <recommendedName>
        <fullName evidence="12">Magnesium transport protein CorA</fullName>
    </recommendedName>
</protein>
<proteinExistence type="inferred from homology"/>
<dbReference type="NCBIfam" id="TIGR00383">
    <property type="entry name" value="corA"/>
    <property type="match status" value="1"/>
</dbReference>
<keyword evidence="6 12" id="KW-0460">Magnesium</keyword>
<dbReference type="Proteomes" id="UP000515947">
    <property type="component" value="Chromosome"/>
</dbReference>
<evidence type="ECO:0000256" key="8">
    <source>
        <dbReference type="ARBA" id="ARBA00023065"/>
    </source>
</evidence>
<comment type="similarity">
    <text evidence="2 12">Belongs to the CorA metal ion transporter (MIT) (TC 1.A.35) family.</text>
</comment>
<keyword evidence="5 12" id="KW-0812">Transmembrane</keyword>
<dbReference type="Pfam" id="PF01544">
    <property type="entry name" value="CorA"/>
    <property type="match status" value="1"/>
</dbReference>
<dbReference type="AlphaFoldDB" id="A0A7G9RAZ3"/>
<feature type="transmembrane region" description="Helical" evidence="12">
    <location>
        <begin position="269"/>
        <end position="288"/>
    </location>
</feature>
<dbReference type="InterPro" id="IPR002523">
    <property type="entry name" value="MgTranspt_CorA/ZnTranspt_ZntB"/>
</dbReference>
<dbReference type="InterPro" id="IPR004488">
    <property type="entry name" value="Mg/Co-transport_prot_CorA"/>
</dbReference>
<keyword evidence="8 12" id="KW-0406">Ion transport</keyword>
<reference evidence="13 14" key="1">
    <citation type="submission" date="2020-08" db="EMBL/GenBank/DDBJ databases">
        <title>Genome sequence of Nocardioides mesophilus KACC 16243T.</title>
        <authorList>
            <person name="Hyun D.-W."/>
            <person name="Bae J.-W."/>
        </authorList>
    </citation>
    <scope>NUCLEOTIDE SEQUENCE [LARGE SCALE GENOMIC DNA]</scope>
    <source>
        <strain evidence="13 14">KACC 16243</strain>
    </source>
</reference>
<accession>A0A7G9RAZ3</accession>
<dbReference type="FunFam" id="1.20.58.340:FF:000004">
    <property type="entry name" value="Magnesium transport protein CorA"/>
    <property type="match status" value="1"/>
</dbReference>
<evidence type="ECO:0000313" key="14">
    <source>
        <dbReference type="Proteomes" id="UP000515947"/>
    </source>
</evidence>
<keyword evidence="4 12" id="KW-1003">Cell membrane</keyword>
<dbReference type="PANTHER" id="PTHR46494">
    <property type="entry name" value="CORA FAMILY METAL ION TRANSPORTER (EUROFUNG)"/>
    <property type="match status" value="1"/>
</dbReference>
<dbReference type="GO" id="GO:0015095">
    <property type="term" value="F:magnesium ion transmembrane transporter activity"/>
    <property type="evidence" value="ECO:0007669"/>
    <property type="project" value="UniProtKB-UniRule"/>
</dbReference>
<gene>
    <name evidence="12 13" type="primary">corA</name>
    <name evidence="13" type="ORF">H9L09_20425</name>
</gene>
<dbReference type="SUPFAM" id="SSF144083">
    <property type="entry name" value="Magnesium transport protein CorA, transmembrane region"/>
    <property type="match status" value="1"/>
</dbReference>
<evidence type="ECO:0000256" key="1">
    <source>
        <dbReference type="ARBA" id="ARBA00004651"/>
    </source>
</evidence>
<dbReference type="Gene3D" id="1.20.58.340">
    <property type="entry name" value="Magnesium transport protein CorA, transmembrane region"/>
    <property type="match status" value="2"/>
</dbReference>
<dbReference type="EMBL" id="CP060713">
    <property type="protein sequence ID" value="QNN52768.1"/>
    <property type="molecule type" value="Genomic_DNA"/>
</dbReference>
<dbReference type="InterPro" id="IPR045863">
    <property type="entry name" value="CorA_TM1_TM2"/>
</dbReference>
<keyword evidence="7 12" id="KW-1133">Transmembrane helix</keyword>
<dbReference type="PANTHER" id="PTHR46494:SF1">
    <property type="entry name" value="CORA FAMILY METAL ION TRANSPORTER (EUROFUNG)"/>
    <property type="match status" value="1"/>
</dbReference>
<evidence type="ECO:0000256" key="10">
    <source>
        <dbReference type="ARBA" id="ARBA00034269"/>
    </source>
</evidence>
<evidence type="ECO:0000256" key="7">
    <source>
        <dbReference type="ARBA" id="ARBA00022989"/>
    </source>
</evidence>
<dbReference type="GO" id="GO:0000287">
    <property type="term" value="F:magnesium ion binding"/>
    <property type="evidence" value="ECO:0007669"/>
    <property type="project" value="TreeGrafter"/>
</dbReference>
<keyword evidence="9 12" id="KW-0472">Membrane</keyword>
<evidence type="ECO:0000256" key="11">
    <source>
        <dbReference type="ARBA" id="ARBA00045497"/>
    </source>
</evidence>